<evidence type="ECO:0000256" key="4">
    <source>
        <dbReference type="HAMAP-Rule" id="MF_01369"/>
    </source>
</evidence>
<dbReference type="Pfam" id="PF00276">
    <property type="entry name" value="Ribosomal_L23"/>
    <property type="match status" value="1"/>
</dbReference>
<dbReference type="InterPro" id="IPR012678">
    <property type="entry name" value="Ribosomal_uL23/eL15/eS24_sf"/>
</dbReference>
<keyword evidence="2 4" id="KW-0689">Ribosomal protein</keyword>
<dbReference type="GO" id="GO:0003735">
    <property type="term" value="F:structural constituent of ribosome"/>
    <property type="evidence" value="ECO:0007669"/>
    <property type="project" value="InterPro"/>
</dbReference>
<sequence>MALFGLKKKKIVSKKSEETSEKIAEETKKTALTVKKTAVKTSVISVKPQNKENGMFLSVLIQPRVTEKATNEMEKGVYVFEVNQNAAKEEIKNSIKHFYGIEPIKVNIVKIPQKIIFSRTNGRKGVRHGGKKAYVYLKKGDKIEII</sequence>
<dbReference type="EMBL" id="PFAA01000045">
    <property type="protein sequence ID" value="PIT96579.1"/>
    <property type="molecule type" value="Genomic_DNA"/>
</dbReference>
<dbReference type="HAMAP" id="MF_01369_B">
    <property type="entry name" value="Ribosomal_uL23_B"/>
    <property type="match status" value="1"/>
</dbReference>
<comment type="subunit">
    <text evidence="4">Part of the 50S ribosomal subunit. Contacts protein L29, and trigger factor when it is bound to the ribosome.</text>
</comment>
<comment type="function">
    <text evidence="4">One of the early assembly proteins it binds 23S rRNA. One of the proteins that surrounds the polypeptide exit tunnel on the outside of the ribosome. Forms the main docking site for trigger factor binding to the ribosome.</text>
</comment>
<dbReference type="GO" id="GO:0005840">
    <property type="term" value="C:ribosome"/>
    <property type="evidence" value="ECO:0007669"/>
    <property type="project" value="UniProtKB-KW"/>
</dbReference>
<dbReference type="SUPFAM" id="SSF54189">
    <property type="entry name" value="Ribosomal proteins S24e, L23 and L15e"/>
    <property type="match status" value="1"/>
</dbReference>
<dbReference type="InterPro" id="IPR013025">
    <property type="entry name" value="Ribosomal_uL23-like"/>
</dbReference>
<keyword evidence="3 4" id="KW-0687">Ribonucleoprotein</keyword>
<evidence type="ECO:0000256" key="3">
    <source>
        <dbReference type="ARBA" id="ARBA00023274"/>
    </source>
</evidence>
<dbReference type="GO" id="GO:0019843">
    <property type="term" value="F:rRNA binding"/>
    <property type="evidence" value="ECO:0007669"/>
    <property type="project" value="UniProtKB-UniRule"/>
</dbReference>
<evidence type="ECO:0000313" key="5">
    <source>
        <dbReference type="EMBL" id="PIT96579.1"/>
    </source>
</evidence>
<dbReference type="PANTHER" id="PTHR11620">
    <property type="entry name" value="60S RIBOSOMAL PROTEIN L23A"/>
    <property type="match status" value="1"/>
</dbReference>
<dbReference type="GO" id="GO:1990904">
    <property type="term" value="C:ribonucleoprotein complex"/>
    <property type="evidence" value="ECO:0007669"/>
    <property type="project" value="UniProtKB-KW"/>
</dbReference>
<keyword evidence="4" id="KW-0699">rRNA-binding</keyword>
<organism evidence="5 6">
    <name type="scientific">Candidatus Campbellbacteria bacterium CG10_big_fil_rev_8_21_14_0_10_35_52</name>
    <dbReference type="NCBI Taxonomy" id="1974527"/>
    <lineage>
        <taxon>Bacteria</taxon>
        <taxon>Candidatus Campbelliibacteriota</taxon>
    </lineage>
</organism>
<evidence type="ECO:0000313" key="6">
    <source>
        <dbReference type="Proteomes" id="UP000230481"/>
    </source>
</evidence>
<gene>
    <name evidence="4 5" type="primary">rplW</name>
    <name evidence="5" type="ORF">COT82_02425</name>
</gene>
<keyword evidence="4" id="KW-0694">RNA-binding</keyword>
<dbReference type="GO" id="GO:0006412">
    <property type="term" value="P:translation"/>
    <property type="evidence" value="ECO:0007669"/>
    <property type="project" value="UniProtKB-UniRule"/>
</dbReference>
<protein>
    <recommendedName>
        <fullName evidence="4">Large ribosomal subunit protein uL23</fullName>
    </recommendedName>
</protein>
<accession>A0A2M6WUU0</accession>
<dbReference type="Gene3D" id="3.30.70.330">
    <property type="match status" value="1"/>
</dbReference>
<comment type="similarity">
    <text evidence="1 4">Belongs to the universal ribosomal protein uL23 family.</text>
</comment>
<proteinExistence type="inferred from homology"/>
<reference evidence="6" key="1">
    <citation type="submission" date="2017-09" db="EMBL/GenBank/DDBJ databases">
        <title>Depth-based differentiation of microbial function through sediment-hosted aquifers and enrichment of novel symbionts in the deep terrestrial subsurface.</title>
        <authorList>
            <person name="Probst A.J."/>
            <person name="Ladd B."/>
            <person name="Jarett J.K."/>
            <person name="Geller-Mcgrath D.E."/>
            <person name="Sieber C.M.K."/>
            <person name="Emerson J.B."/>
            <person name="Anantharaman K."/>
            <person name="Thomas B.C."/>
            <person name="Malmstrom R."/>
            <person name="Stieglmeier M."/>
            <person name="Klingl A."/>
            <person name="Woyke T."/>
            <person name="Ryan C.M."/>
            <person name="Banfield J.F."/>
        </authorList>
    </citation>
    <scope>NUCLEOTIDE SEQUENCE [LARGE SCALE GENOMIC DNA]</scope>
</reference>
<dbReference type="Proteomes" id="UP000230481">
    <property type="component" value="Unassembled WGS sequence"/>
</dbReference>
<evidence type="ECO:0000256" key="1">
    <source>
        <dbReference type="ARBA" id="ARBA00006700"/>
    </source>
</evidence>
<comment type="caution">
    <text evidence="5">The sequence shown here is derived from an EMBL/GenBank/DDBJ whole genome shotgun (WGS) entry which is preliminary data.</text>
</comment>
<evidence type="ECO:0000256" key="2">
    <source>
        <dbReference type="ARBA" id="ARBA00022980"/>
    </source>
</evidence>
<dbReference type="AlphaFoldDB" id="A0A2M6WUU0"/>
<name>A0A2M6WUU0_9BACT</name>
<dbReference type="InterPro" id="IPR012677">
    <property type="entry name" value="Nucleotide-bd_a/b_plait_sf"/>
</dbReference>